<evidence type="ECO:0000313" key="2">
    <source>
        <dbReference type="EMBL" id="SIS12311.1"/>
    </source>
</evidence>
<evidence type="ECO:0000313" key="3">
    <source>
        <dbReference type="Proteomes" id="UP000185936"/>
    </source>
</evidence>
<dbReference type="Proteomes" id="UP000185936">
    <property type="component" value="Unassembled WGS sequence"/>
</dbReference>
<gene>
    <name evidence="2" type="ORF">SAMN05421752_112102</name>
</gene>
<dbReference type="AlphaFoldDB" id="A0A1N7GIA2"/>
<reference evidence="3" key="1">
    <citation type="submission" date="2017-01" db="EMBL/GenBank/DDBJ databases">
        <authorList>
            <person name="Varghese N."/>
            <person name="Submissions S."/>
        </authorList>
    </citation>
    <scope>NUCLEOTIDE SEQUENCE [LARGE SCALE GENOMIC DNA]</scope>
    <source>
        <strain evidence="3">type strain: HArc-</strain>
    </source>
</reference>
<feature type="region of interest" description="Disordered" evidence="1">
    <location>
        <begin position="59"/>
        <end position="80"/>
    </location>
</feature>
<accession>A0A1N7GIA2</accession>
<name>A0A1N7GIA2_9EURY</name>
<dbReference type="RefSeq" id="WP_076610123.1">
    <property type="nucleotide sequence ID" value="NZ_FTNR01000012.1"/>
</dbReference>
<dbReference type="OrthoDB" id="343088at2157"/>
<keyword evidence="3" id="KW-1185">Reference proteome</keyword>
<protein>
    <submittedName>
        <fullName evidence="2">Uncharacterized protein</fullName>
    </submittedName>
</protein>
<evidence type="ECO:0000256" key="1">
    <source>
        <dbReference type="SAM" id="MobiDB-lite"/>
    </source>
</evidence>
<dbReference type="EMBL" id="FTNR01000012">
    <property type="protein sequence ID" value="SIS12311.1"/>
    <property type="molecule type" value="Genomic_DNA"/>
</dbReference>
<sequence>MSDDTDPGLSVDEFVDYCRTQAGLLSGRVETMRAEADDLLSEIDAEMADLRSQLEAHTTIEGTDGPSTPAGPDSGDPDIDALEALERDVKEKQLLVEAKQTRMQIFQELAAAYTDLAAELQSSVDDADEALDRVVRLEADTDAPAYFEDRQTMIEAATASQSTDDDHY</sequence>
<organism evidence="2 3">
    <name type="scientific">Natronorubrum thiooxidans</name>
    <dbReference type="NCBI Taxonomy" id="308853"/>
    <lineage>
        <taxon>Archaea</taxon>
        <taxon>Methanobacteriati</taxon>
        <taxon>Methanobacteriota</taxon>
        <taxon>Stenosarchaea group</taxon>
        <taxon>Halobacteria</taxon>
        <taxon>Halobacteriales</taxon>
        <taxon>Natrialbaceae</taxon>
        <taxon>Natronorubrum</taxon>
    </lineage>
</organism>
<proteinExistence type="predicted"/>